<organism evidence="1 2">
    <name type="scientific">Bacillus phage vB_BanS_Sophrita</name>
    <dbReference type="NCBI Taxonomy" id="2894790"/>
    <lineage>
        <taxon>Viruses</taxon>
        <taxon>Duplodnaviria</taxon>
        <taxon>Heunggongvirae</taxon>
        <taxon>Uroviricota</taxon>
        <taxon>Caudoviricetes</taxon>
        <taxon>Joanripponvirinae</taxon>
        <taxon>Sophritavirus</taxon>
        <taxon>Sophritavirus sophrita</taxon>
    </lineage>
</organism>
<evidence type="ECO:0000313" key="2">
    <source>
        <dbReference type="Proteomes" id="UP000827460"/>
    </source>
</evidence>
<sequence>MTNIKNNSIILSREDDIMAKSKYKRILCKKCLDYIYVASDSDNSKAGMCLECFNKLNVDEVREALGLFYIPCMGCDGQFYTQNYLGELENCDQCNGTGRHRVSKGEYENFWRHFSKDEFYR</sequence>
<proteinExistence type="predicted"/>
<gene>
    <name evidence="1" type="ORF">SOPHRITA_133</name>
</gene>
<accession>A0AAE9CDZ4</accession>
<dbReference type="Proteomes" id="UP000827460">
    <property type="component" value="Segment"/>
</dbReference>
<reference evidence="1" key="1">
    <citation type="submission" date="2021-10" db="EMBL/GenBank/DDBJ databases">
        <authorList>
            <person name="Lavering E.D."/>
            <person name="James R."/>
            <person name="Fairholm J.D."/>
            <person name="Ogilvie B.H."/>
            <person name="Thurgood T.L."/>
            <person name="Robison R.A."/>
            <person name="Grose J.H."/>
        </authorList>
    </citation>
    <scope>NUCLEOTIDE SEQUENCE</scope>
</reference>
<dbReference type="EMBL" id="OK499991">
    <property type="protein sequence ID" value="UGO50724.1"/>
    <property type="molecule type" value="Genomic_DNA"/>
</dbReference>
<protein>
    <submittedName>
        <fullName evidence="1">Uncharacterized protein</fullName>
    </submittedName>
</protein>
<name>A0AAE9CDZ4_9CAUD</name>
<keyword evidence="2" id="KW-1185">Reference proteome</keyword>
<evidence type="ECO:0000313" key="1">
    <source>
        <dbReference type="EMBL" id="UGO50724.1"/>
    </source>
</evidence>